<sequence length="682" mass="80495">MFKEEKDVKISGDTLNRKNFAKSLALNIQNYFGRQDVNNCLTIGLMGEWGSGKTSLLNMTEEYLKDSKIKIIKFNPWIYSSYNQLVGQFFDELIMEFTDSRDVSLTGFLRQYKIKVNELELAKKLAVVGTSLIDSRLGSGVERILGSSSEEENLAYLKKKIDEQFTGRKVVCIIDDLDRLSKDEIAEMFKLIKIMADFKNMVYLVSFDKDVVSEALKKDYGGEKYIEKIINVPLYVPSIDYTELRDFLVKHFKRISRTYKKNLDIGRLNQFLDFQPFQHGKRCGILYFFTNMRDITRFINILEFNLELIIDEVNLIDFIVITAIQVFHSEIYDKIKLNEFLLINYHYTAFDELQRDILEIEKSEFEELVNKNENVNHILRVLFPKIGNIYKDNPSFKFKNEDFADKNLLIHHPNHFKAYFKLNSVIKELSESETDFVVGYINSKNKSSVVMEFTRLYKENKLTIFFENIKNRLDKIHKNKFFLNFLFNIETLMWEDIFFLNRDEIEELCLEMIYQIAKRDRFSVLKEIYQKSNNVILLFDILDTIKMKNYLPYTYDELILEDEEINDLTEIIKEKFNKIPNNSFIIENKLSEVLYIGTKLNLESKNESIINDLISTSVGLLNLLNSFLPIKENSSFLLRNMEQLNEYKNIDEIKKLVDNDDSIKDEFIVKIFLEGYVKFNSQ</sequence>
<dbReference type="AlphaFoldDB" id="A0A2H4U5H6"/>
<gene>
    <name evidence="2" type="ORF">BK798_02670</name>
</gene>
<reference evidence="2 3" key="1">
    <citation type="submission" date="2016-10" db="EMBL/GenBank/DDBJ databases">
        <authorList>
            <person name="Varghese N."/>
        </authorList>
    </citation>
    <scope>NUCLEOTIDE SEQUENCE [LARGE SCALE GENOMIC DNA]</scope>
    <source>
        <strain evidence="2 3">KB11</strain>
    </source>
</reference>
<feature type="domain" description="KAP NTPase" evidence="1">
    <location>
        <begin position="18"/>
        <end position="303"/>
    </location>
</feature>
<dbReference type="InterPro" id="IPR011646">
    <property type="entry name" value="KAP_P-loop"/>
</dbReference>
<dbReference type="RefSeq" id="WP_100815301.1">
    <property type="nucleotide sequence ID" value="NZ_CP017803.1"/>
</dbReference>
<dbReference type="SUPFAM" id="SSF52540">
    <property type="entry name" value="P-loop containing nucleoside triphosphate hydrolases"/>
    <property type="match status" value="1"/>
</dbReference>
<name>A0A2H4U5H6_METSM</name>
<dbReference type="EMBL" id="CP017803">
    <property type="protein sequence ID" value="ATZ59388.1"/>
    <property type="molecule type" value="Genomic_DNA"/>
</dbReference>
<dbReference type="InterPro" id="IPR027417">
    <property type="entry name" value="P-loop_NTPase"/>
</dbReference>
<evidence type="ECO:0000313" key="3">
    <source>
        <dbReference type="Proteomes" id="UP000232133"/>
    </source>
</evidence>
<dbReference type="InterPro" id="IPR052754">
    <property type="entry name" value="NTPase_KAP_P-loop"/>
</dbReference>
<dbReference type="PANTHER" id="PTHR22674:SF6">
    <property type="entry name" value="NTPASE KAP FAMILY P-LOOP DOMAIN-CONTAINING PROTEIN 1"/>
    <property type="match status" value="1"/>
</dbReference>
<proteinExistence type="predicted"/>
<dbReference type="Pfam" id="PF07693">
    <property type="entry name" value="KAP_NTPase"/>
    <property type="match status" value="1"/>
</dbReference>
<dbReference type="Proteomes" id="UP000232133">
    <property type="component" value="Chromosome"/>
</dbReference>
<evidence type="ECO:0000259" key="1">
    <source>
        <dbReference type="Pfam" id="PF07693"/>
    </source>
</evidence>
<accession>A0A2H4U5H6</accession>
<evidence type="ECO:0000313" key="2">
    <source>
        <dbReference type="EMBL" id="ATZ59388.1"/>
    </source>
</evidence>
<organism evidence="2 3">
    <name type="scientific">Methanobrevibacter smithii</name>
    <dbReference type="NCBI Taxonomy" id="2173"/>
    <lineage>
        <taxon>Archaea</taxon>
        <taxon>Methanobacteriati</taxon>
        <taxon>Methanobacteriota</taxon>
        <taxon>Methanomada group</taxon>
        <taxon>Methanobacteria</taxon>
        <taxon>Methanobacteriales</taxon>
        <taxon>Methanobacteriaceae</taxon>
        <taxon>Methanobrevibacter</taxon>
    </lineage>
</organism>
<protein>
    <recommendedName>
        <fullName evidence="1">KAP NTPase domain-containing protein</fullName>
    </recommendedName>
</protein>
<dbReference type="PANTHER" id="PTHR22674">
    <property type="entry name" value="NTPASE, KAP FAMILY P-LOOP DOMAIN-CONTAINING 1"/>
    <property type="match status" value="1"/>
</dbReference>
<dbReference type="Gene3D" id="3.40.50.300">
    <property type="entry name" value="P-loop containing nucleotide triphosphate hydrolases"/>
    <property type="match status" value="1"/>
</dbReference>
<dbReference type="GeneID" id="35118244"/>